<keyword evidence="7 9" id="KW-1133">Transmembrane helix</keyword>
<dbReference type="CDD" id="cd18548">
    <property type="entry name" value="ABC_6TM_Tm287_like"/>
    <property type="match status" value="1"/>
</dbReference>
<dbReference type="GO" id="GO:0005886">
    <property type="term" value="C:plasma membrane"/>
    <property type="evidence" value="ECO:0007669"/>
    <property type="project" value="UniProtKB-SubCell"/>
</dbReference>
<dbReference type="GO" id="GO:0005524">
    <property type="term" value="F:ATP binding"/>
    <property type="evidence" value="ECO:0007669"/>
    <property type="project" value="UniProtKB-KW"/>
</dbReference>
<dbReference type="Gene3D" id="3.40.50.300">
    <property type="entry name" value="P-loop containing nucleotide triphosphate hydrolases"/>
    <property type="match status" value="1"/>
</dbReference>
<feature type="transmembrane region" description="Helical" evidence="9">
    <location>
        <begin position="257"/>
        <end position="276"/>
    </location>
</feature>
<dbReference type="AlphaFoldDB" id="A0A644Y6B6"/>
<evidence type="ECO:0000256" key="6">
    <source>
        <dbReference type="ARBA" id="ARBA00022840"/>
    </source>
</evidence>
<protein>
    <submittedName>
        <fullName evidence="12">Putative ABC transporter ATP-binding protein</fullName>
    </submittedName>
</protein>
<dbReference type="InterPro" id="IPR017871">
    <property type="entry name" value="ABC_transporter-like_CS"/>
</dbReference>
<dbReference type="Pfam" id="PF00664">
    <property type="entry name" value="ABC_membrane"/>
    <property type="match status" value="1"/>
</dbReference>
<feature type="domain" description="ABC transporter" evidence="10">
    <location>
        <begin position="308"/>
        <end position="544"/>
    </location>
</feature>
<dbReference type="Gene3D" id="1.20.1560.10">
    <property type="entry name" value="ABC transporter type 1, transmembrane domain"/>
    <property type="match status" value="1"/>
</dbReference>
<feature type="domain" description="ABC transmembrane type-1" evidence="11">
    <location>
        <begin position="1"/>
        <end position="277"/>
    </location>
</feature>
<dbReference type="PROSITE" id="PS00211">
    <property type="entry name" value="ABC_TRANSPORTER_1"/>
    <property type="match status" value="1"/>
</dbReference>
<evidence type="ECO:0000256" key="9">
    <source>
        <dbReference type="SAM" id="Phobius"/>
    </source>
</evidence>
<evidence type="ECO:0000256" key="3">
    <source>
        <dbReference type="ARBA" id="ARBA00022475"/>
    </source>
</evidence>
<comment type="subcellular location">
    <subcellularLocation>
        <location evidence="1">Cell membrane</location>
        <topology evidence="1">Multi-pass membrane protein</topology>
    </subcellularLocation>
</comment>
<dbReference type="InterPro" id="IPR036640">
    <property type="entry name" value="ABC1_TM_sf"/>
</dbReference>
<evidence type="ECO:0000256" key="2">
    <source>
        <dbReference type="ARBA" id="ARBA00022448"/>
    </source>
</evidence>
<name>A0A644Y6B6_9ZZZZ</name>
<gene>
    <name evidence="12" type="ORF">SDC9_70467</name>
</gene>
<keyword evidence="3" id="KW-1003">Cell membrane</keyword>
<keyword evidence="5" id="KW-0547">Nucleotide-binding</keyword>
<reference evidence="12" key="1">
    <citation type="submission" date="2019-08" db="EMBL/GenBank/DDBJ databases">
        <authorList>
            <person name="Kucharzyk K."/>
            <person name="Murdoch R.W."/>
            <person name="Higgins S."/>
            <person name="Loffler F."/>
        </authorList>
    </citation>
    <scope>NUCLEOTIDE SEQUENCE</scope>
</reference>
<dbReference type="InterPro" id="IPR003593">
    <property type="entry name" value="AAA+_ATPase"/>
</dbReference>
<dbReference type="PROSITE" id="PS50893">
    <property type="entry name" value="ABC_TRANSPORTER_2"/>
    <property type="match status" value="1"/>
</dbReference>
<dbReference type="GO" id="GO:0016887">
    <property type="term" value="F:ATP hydrolysis activity"/>
    <property type="evidence" value="ECO:0007669"/>
    <property type="project" value="InterPro"/>
</dbReference>
<dbReference type="InterPro" id="IPR011527">
    <property type="entry name" value="ABC1_TM_dom"/>
</dbReference>
<feature type="transmembrane region" description="Helical" evidence="9">
    <location>
        <begin position="112"/>
        <end position="130"/>
    </location>
</feature>
<evidence type="ECO:0000256" key="7">
    <source>
        <dbReference type="ARBA" id="ARBA00022989"/>
    </source>
</evidence>
<dbReference type="Pfam" id="PF00005">
    <property type="entry name" value="ABC_tran"/>
    <property type="match status" value="1"/>
</dbReference>
<accession>A0A644Y6B6</accession>
<dbReference type="SUPFAM" id="SSF52540">
    <property type="entry name" value="P-loop containing nucleoside triphosphate hydrolases"/>
    <property type="match status" value="1"/>
</dbReference>
<evidence type="ECO:0000259" key="10">
    <source>
        <dbReference type="PROSITE" id="PS50893"/>
    </source>
</evidence>
<evidence type="ECO:0000256" key="1">
    <source>
        <dbReference type="ARBA" id="ARBA00004651"/>
    </source>
</evidence>
<evidence type="ECO:0000256" key="4">
    <source>
        <dbReference type="ARBA" id="ARBA00022692"/>
    </source>
</evidence>
<feature type="transmembrane region" description="Helical" evidence="9">
    <location>
        <begin position="214"/>
        <end position="237"/>
    </location>
</feature>
<evidence type="ECO:0000256" key="8">
    <source>
        <dbReference type="ARBA" id="ARBA00023136"/>
    </source>
</evidence>
<organism evidence="12">
    <name type="scientific">bioreactor metagenome</name>
    <dbReference type="NCBI Taxonomy" id="1076179"/>
    <lineage>
        <taxon>unclassified sequences</taxon>
        <taxon>metagenomes</taxon>
        <taxon>ecological metagenomes</taxon>
    </lineage>
</organism>
<dbReference type="InterPro" id="IPR039421">
    <property type="entry name" value="Type_1_exporter"/>
</dbReference>
<sequence>MTLEAACDLLQPTIMSHIMDDGIRNSRIDTVLRLGALMLGITALGACFAAIRNILASKVSQKIGADLRYDVFSKIIHFSEISADKIESGSLITRTTNDTNQIIQFINDLMRIFVKAPIICLGSMVLAVLLSRKLGLVLLSAVAVVAVLIVISITLSYERFAKVQYAIDKVNTVVQEYLLGIRLVKAFGRFSDEEKKFDVSNRDLYEKSLSSQLIVAYFSPAISLAINLGIVAIVYLGSIFFGRREIKVGKISAFTTYMAQILSSLMMIINVFNSFVRTKASTERIGEVMGSEEDLKGSERLEDREGGLEFSGVTFAYPHGSGLPAIKDLSFQVNRGEMLAIIGPTGSGKSTVAWLCLHFYDITQGAICLNGGNIASMDIDQLRDSIALAAQKSMLFTGTVYDNIAWGNPEADKEEIHEAARMAQAEEFILGMKDGYNSALGQGGVNLSGGQKQRISIARALVKKSPVLILDDCTSALDSVTEAKVRRALHSLGSRKMVIIITQRIGTAMSADRILVLDNGSKAGFGTHRELLRSCRIYRDIFESQIGEDLIGEQNG</sequence>
<dbReference type="PROSITE" id="PS50929">
    <property type="entry name" value="ABC_TM1F"/>
    <property type="match status" value="1"/>
</dbReference>
<dbReference type="FunFam" id="3.40.50.300:FF:000221">
    <property type="entry name" value="Multidrug ABC transporter ATP-binding protein"/>
    <property type="match status" value="1"/>
</dbReference>
<dbReference type="SMART" id="SM00382">
    <property type="entry name" value="AAA"/>
    <property type="match status" value="1"/>
</dbReference>
<feature type="transmembrane region" description="Helical" evidence="9">
    <location>
        <begin position="34"/>
        <end position="55"/>
    </location>
</feature>
<dbReference type="GO" id="GO:0015421">
    <property type="term" value="F:ABC-type oligopeptide transporter activity"/>
    <property type="evidence" value="ECO:0007669"/>
    <property type="project" value="TreeGrafter"/>
</dbReference>
<dbReference type="EMBL" id="VSSQ01004159">
    <property type="protein sequence ID" value="MPM23990.1"/>
    <property type="molecule type" value="Genomic_DNA"/>
</dbReference>
<dbReference type="PANTHER" id="PTHR43394">
    <property type="entry name" value="ATP-DEPENDENT PERMEASE MDL1, MITOCHONDRIAL"/>
    <property type="match status" value="1"/>
</dbReference>
<dbReference type="InterPro" id="IPR003439">
    <property type="entry name" value="ABC_transporter-like_ATP-bd"/>
</dbReference>
<keyword evidence="4 9" id="KW-0812">Transmembrane</keyword>
<evidence type="ECO:0000313" key="12">
    <source>
        <dbReference type="EMBL" id="MPM23990.1"/>
    </source>
</evidence>
<keyword evidence="2" id="KW-0813">Transport</keyword>
<feature type="transmembrane region" description="Helical" evidence="9">
    <location>
        <begin position="136"/>
        <end position="157"/>
    </location>
</feature>
<dbReference type="InterPro" id="IPR027417">
    <property type="entry name" value="P-loop_NTPase"/>
</dbReference>
<dbReference type="PANTHER" id="PTHR43394:SF1">
    <property type="entry name" value="ATP-BINDING CASSETTE SUB-FAMILY B MEMBER 10, MITOCHONDRIAL"/>
    <property type="match status" value="1"/>
</dbReference>
<evidence type="ECO:0000259" key="11">
    <source>
        <dbReference type="PROSITE" id="PS50929"/>
    </source>
</evidence>
<evidence type="ECO:0000256" key="5">
    <source>
        <dbReference type="ARBA" id="ARBA00022741"/>
    </source>
</evidence>
<keyword evidence="8 9" id="KW-0472">Membrane</keyword>
<proteinExistence type="predicted"/>
<dbReference type="SUPFAM" id="SSF90123">
    <property type="entry name" value="ABC transporter transmembrane region"/>
    <property type="match status" value="1"/>
</dbReference>
<comment type="caution">
    <text evidence="12">The sequence shown here is derived from an EMBL/GenBank/DDBJ whole genome shotgun (WGS) entry which is preliminary data.</text>
</comment>
<keyword evidence="6 12" id="KW-0067">ATP-binding</keyword>